<dbReference type="RefSeq" id="WP_260321565.1">
    <property type="nucleotide sequence ID" value="NZ_AP024819.1"/>
</dbReference>
<dbReference type="EMBL" id="AP024819">
    <property type="protein sequence ID" value="BCZ19694.1"/>
    <property type="molecule type" value="Genomic_DNA"/>
</dbReference>
<sequence>MKDAQHIFSQLLQRPDFTLLKVRLQLDKLKLYLPDGIRVGLRSIVMKNSKLLLVFKHPSAYNYFNGQKGHFAPTLLNAAQKLDIPIKPTEVQGYLPRRIQQSFETTPPKLYYHERARGDFENPFKDPELRAILENIRTCIKKHHASTEPK</sequence>
<gene>
    <name evidence="1" type="ORF">NHP190012_13360</name>
</gene>
<keyword evidence="2" id="KW-1185">Reference proteome</keyword>
<name>A0ABN6IAI2_9HELI</name>
<evidence type="ECO:0008006" key="3">
    <source>
        <dbReference type="Google" id="ProtNLM"/>
    </source>
</evidence>
<reference evidence="1 2" key="1">
    <citation type="submission" date="2021-07" db="EMBL/GenBank/DDBJ databases">
        <title>Novel Helicobacter sp. Isolated from a cat.</title>
        <authorList>
            <person name="Rimbara E."/>
            <person name="Suzuki M."/>
        </authorList>
    </citation>
    <scope>NUCLEOTIDE SEQUENCE [LARGE SCALE GENOMIC DNA]</scope>
    <source>
        <strain evidence="2">NHP19-012</strain>
    </source>
</reference>
<evidence type="ECO:0000313" key="1">
    <source>
        <dbReference type="EMBL" id="BCZ19694.1"/>
    </source>
</evidence>
<accession>A0ABN6IAI2</accession>
<dbReference type="Proteomes" id="UP000826146">
    <property type="component" value="Chromosome"/>
</dbReference>
<proteinExistence type="predicted"/>
<protein>
    <recommendedName>
        <fullName evidence="3">DUF721 domain-containing protein</fullName>
    </recommendedName>
</protein>
<organism evidence="1 2">
    <name type="scientific">Helicobacter gastrofelis</name>
    <dbReference type="NCBI Taxonomy" id="2849642"/>
    <lineage>
        <taxon>Bacteria</taxon>
        <taxon>Pseudomonadati</taxon>
        <taxon>Campylobacterota</taxon>
        <taxon>Epsilonproteobacteria</taxon>
        <taxon>Campylobacterales</taxon>
        <taxon>Helicobacteraceae</taxon>
        <taxon>Helicobacter</taxon>
    </lineage>
</organism>
<evidence type="ECO:0000313" key="2">
    <source>
        <dbReference type="Proteomes" id="UP000826146"/>
    </source>
</evidence>